<evidence type="ECO:0000313" key="5">
    <source>
        <dbReference type="Proteomes" id="UP000245962"/>
    </source>
</evidence>
<dbReference type="InterPro" id="IPR002347">
    <property type="entry name" value="SDR_fam"/>
</dbReference>
<organism evidence="4 5">
    <name type="scientific">Marixanthomonas spongiae</name>
    <dbReference type="NCBI Taxonomy" id="2174845"/>
    <lineage>
        <taxon>Bacteria</taxon>
        <taxon>Pseudomonadati</taxon>
        <taxon>Bacteroidota</taxon>
        <taxon>Flavobacteriia</taxon>
        <taxon>Flavobacteriales</taxon>
        <taxon>Flavobacteriaceae</taxon>
        <taxon>Marixanthomonas</taxon>
    </lineage>
</organism>
<dbReference type="RefSeq" id="WP_116693677.1">
    <property type="nucleotide sequence ID" value="NZ_QEHR01000003.1"/>
</dbReference>
<dbReference type="EMBL" id="QEHR01000003">
    <property type="protein sequence ID" value="PVW15655.1"/>
    <property type="molecule type" value="Genomic_DNA"/>
</dbReference>
<dbReference type="InterPro" id="IPR050259">
    <property type="entry name" value="SDR"/>
</dbReference>
<dbReference type="FunFam" id="3.40.50.720:FF:000084">
    <property type="entry name" value="Short-chain dehydrogenase reductase"/>
    <property type="match status" value="1"/>
</dbReference>
<accession>A0A2U0I3G6</accession>
<dbReference type="PANTHER" id="PTHR42879:SF2">
    <property type="entry name" value="3-OXOACYL-[ACYL-CARRIER-PROTEIN] REDUCTASE FABG"/>
    <property type="match status" value="1"/>
</dbReference>
<dbReference type="NCBIfam" id="NF005594">
    <property type="entry name" value="PRK07326.1"/>
    <property type="match status" value="1"/>
</dbReference>
<evidence type="ECO:0000313" key="4">
    <source>
        <dbReference type="EMBL" id="PVW15655.1"/>
    </source>
</evidence>
<sequence length="244" mass="26201">MKELQGKTALITGGTKGIGYGIAVSLLQQGINVAITGRKETTAKQAAETLNNAENNHAKAIGIEADVRSFESQQQAVNQVVEQFGGLDIVIANAGLGHFGSVEELTPTQWQETIDTNLTGPFYTLKASVEHLKQQQGYFITISSLAGTNFFAGGAAYNASKFGITGFTQAAMLDLRKHHVKVSTIMPGSVSTYFNGNEPTEGDEGWKIQIEDIGKLVIDLLTMHPRTLPSKIEVRPTVPPSAKK</sequence>
<comment type="caution">
    <text evidence="4">The sequence shown here is derived from an EMBL/GenBank/DDBJ whole genome shotgun (WGS) entry which is preliminary data.</text>
</comment>
<dbReference type="InterPro" id="IPR020904">
    <property type="entry name" value="Sc_DH/Rdtase_CS"/>
</dbReference>
<feature type="domain" description="Ketoreductase" evidence="3">
    <location>
        <begin position="7"/>
        <end position="191"/>
    </location>
</feature>
<dbReference type="AlphaFoldDB" id="A0A2U0I3G6"/>
<dbReference type="OrthoDB" id="9775296at2"/>
<protein>
    <submittedName>
        <fullName evidence="4">Short-chain dehydrogenase</fullName>
    </submittedName>
</protein>
<dbReference type="Gene3D" id="3.40.50.720">
    <property type="entry name" value="NAD(P)-binding Rossmann-like Domain"/>
    <property type="match status" value="1"/>
</dbReference>
<dbReference type="PANTHER" id="PTHR42879">
    <property type="entry name" value="3-OXOACYL-(ACYL-CARRIER-PROTEIN) REDUCTASE"/>
    <property type="match status" value="1"/>
</dbReference>
<dbReference type="SUPFAM" id="SSF51735">
    <property type="entry name" value="NAD(P)-binding Rossmann-fold domains"/>
    <property type="match status" value="1"/>
</dbReference>
<dbReference type="GO" id="GO:0032787">
    <property type="term" value="P:monocarboxylic acid metabolic process"/>
    <property type="evidence" value="ECO:0007669"/>
    <property type="project" value="UniProtKB-ARBA"/>
</dbReference>
<name>A0A2U0I3G6_9FLAO</name>
<gene>
    <name evidence="4" type="ORF">DDV96_05125</name>
</gene>
<evidence type="ECO:0000259" key="3">
    <source>
        <dbReference type="SMART" id="SM00822"/>
    </source>
</evidence>
<evidence type="ECO:0000256" key="1">
    <source>
        <dbReference type="ARBA" id="ARBA00006484"/>
    </source>
</evidence>
<dbReference type="InterPro" id="IPR036291">
    <property type="entry name" value="NAD(P)-bd_dom_sf"/>
</dbReference>
<dbReference type="Pfam" id="PF00106">
    <property type="entry name" value="adh_short"/>
    <property type="match status" value="1"/>
</dbReference>
<dbReference type="Proteomes" id="UP000245962">
    <property type="component" value="Unassembled WGS sequence"/>
</dbReference>
<reference evidence="4 5" key="1">
    <citation type="submission" date="2018-04" db="EMBL/GenBank/DDBJ databases">
        <title>Marixanthomonas spongiae HN-E44 sp. nov., isolated from a marine sponge.</title>
        <authorList>
            <person name="Luo L."/>
            <person name="Zhuang L."/>
        </authorList>
    </citation>
    <scope>NUCLEOTIDE SEQUENCE [LARGE SCALE GENOMIC DNA]</scope>
    <source>
        <strain evidence="4 5">HN-E44</strain>
    </source>
</reference>
<dbReference type="InterPro" id="IPR057326">
    <property type="entry name" value="KR_dom"/>
</dbReference>
<dbReference type="PRINTS" id="PR00081">
    <property type="entry name" value="GDHRDH"/>
</dbReference>
<evidence type="ECO:0000256" key="2">
    <source>
        <dbReference type="RuleBase" id="RU000363"/>
    </source>
</evidence>
<dbReference type="PRINTS" id="PR00080">
    <property type="entry name" value="SDRFAMILY"/>
</dbReference>
<proteinExistence type="inferred from homology"/>
<comment type="similarity">
    <text evidence="1 2">Belongs to the short-chain dehydrogenases/reductases (SDR) family.</text>
</comment>
<dbReference type="SMART" id="SM00822">
    <property type="entry name" value="PKS_KR"/>
    <property type="match status" value="1"/>
</dbReference>
<dbReference type="PROSITE" id="PS00061">
    <property type="entry name" value="ADH_SHORT"/>
    <property type="match status" value="1"/>
</dbReference>
<keyword evidence="5" id="KW-1185">Reference proteome</keyword>